<proteinExistence type="predicted"/>
<evidence type="ECO:0000313" key="1">
    <source>
        <dbReference type="EMBL" id="GAI39005.1"/>
    </source>
</evidence>
<dbReference type="EMBL" id="BARV01027589">
    <property type="protein sequence ID" value="GAI39005.1"/>
    <property type="molecule type" value="Genomic_DNA"/>
</dbReference>
<dbReference type="AlphaFoldDB" id="X1PJ07"/>
<sequence length="36" mass="3839">VGSVKVLTAAIYNGHLMSQRCFPKTNAQHLIVASSP</sequence>
<reference evidence="1" key="1">
    <citation type="journal article" date="2014" name="Front. Microbiol.">
        <title>High frequency of phylogenetically diverse reductive dehalogenase-homologous genes in deep subseafloor sedimentary metagenomes.</title>
        <authorList>
            <person name="Kawai M."/>
            <person name="Futagami T."/>
            <person name="Toyoda A."/>
            <person name="Takaki Y."/>
            <person name="Nishi S."/>
            <person name="Hori S."/>
            <person name="Arai W."/>
            <person name="Tsubouchi T."/>
            <person name="Morono Y."/>
            <person name="Uchiyama I."/>
            <person name="Ito T."/>
            <person name="Fujiyama A."/>
            <person name="Inagaki F."/>
            <person name="Takami H."/>
        </authorList>
    </citation>
    <scope>NUCLEOTIDE SEQUENCE</scope>
    <source>
        <strain evidence="1">Expedition CK06-06</strain>
    </source>
</reference>
<gene>
    <name evidence="1" type="ORF">S06H3_44369</name>
</gene>
<comment type="caution">
    <text evidence="1">The sequence shown here is derived from an EMBL/GenBank/DDBJ whole genome shotgun (WGS) entry which is preliminary data.</text>
</comment>
<organism evidence="1">
    <name type="scientific">marine sediment metagenome</name>
    <dbReference type="NCBI Taxonomy" id="412755"/>
    <lineage>
        <taxon>unclassified sequences</taxon>
        <taxon>metagenomes</taxon>
        <taxon>ecological metagenomes</taxon>
    </lineage>
</organism>
<protein>
    <submittedName>
        <fullName evidence="1">Uncharacterized protein</fullName>
    </submittedName>
</protein>
<name>X1PJ07_9ZZZZ</name>
<feature type="non-terminal residue" evidence="1">
    <location>
        <position position="1"/>
    </location>
</feature>
<accession>X1PJ07</accession>